<evidence type="ECO:0000313" key="3">
    <source>
        <dbReference type="EMBL" id="SDB27697.1"/>
    </source>
</evidence>
<dbReference type="Proteomes" id="UP000199228">
    <property type="component" value="Unassembled WGS sequence"/>
</dbReference>
<dbReference type="PROSITE" id="PS51257">
    <property type="entry name" value="PROKAR_LIPOPROTEIN"/>
    <property type="match status" value="1"/>
</dbReference>
<feature type="chain" id="PRO_5011437556" evidence="1">
    <location>
        <begin position="20"/>
        <end position="338"/>
    </location>
</feature>
<keyword evidence="4" id="KW-1185">Reference proteome</keyword>
<reference evidence="3 4" key="1">
    <citation type="submission" date="2016-10" db="EMBL/GenBank/DDBJ databases">
        <authorList>
            <person name="de Groot N.N."/>
        </authorList>
    </citation>
    <scope>NUCLEOTIDE SEQUENCE [LARGE SCALE GENOMIC DNA]</scope>
    <source>
        <strain evidence="3 4">DSM 3217</strain>
    </source>
</reference>
<dbReference type="InterPro" id="IPR027939">
    <property type="entry name" value="NMT1/THI5"/>
</dbReference>
<feature type="domain" description="SsuA/THI5-like" evidence="2">
    <location>
        <begin position="51"/>
        <end position="266"/>
    </location>
</feature>
<sequence length="338" mass="37552">MKKKIIAALLTGVMTASLAACGTTSTQTSSSDTSQDKELTKITFALDWTPNTNHTGLYVADALGYFEDAGIEVEFVQTSSGYGSELVGVGQAEFGIDFQDTMAYTYASEDPIPVTAIAAVIQHNTSGIITRADSNVTSPKGLEGLHYATWEDPMEQTLLEYCVEQDGGVWDNVILDPVTVDDAVAGLQSNIDAVWIYYAWDGIRAELSDLDTNFFFLKDYCSDMDEYTPVIIGNDEYMQENPEVTKAFVAAVRKGYEYAIDNPDEAAKILCEEVPELDEELVTASQEWLADQYSKDAPYWGYIDEERWDGVYDWMYENKLVENEIADGTGFTNDYNPE</sequence>
<gene>
    <name evidence="3" type="ORF">SAMN02910417_02067</name>
</gene>
<dbReference type="OrthoDB" id="9815602at2"/>
<dbReference type="RefSeq" id="WP_090174285.1">
    <property type="nucleotide sequence ID" value="NZ_FMXR01000015.1"/>
</dbReference>
<evidence type="ECO:0000256" key="1">
    <source>
        <dbReference type="SAM" id="SignalP"/>
    </source>
</evidence>
<dbReference type="GO" id="GO:0009228">
    <property type="term" value="P:thiamine biosynthetic process"/>
    <property type="evidence" value="ECO:0007669"/>
    <property type="project" value="InterPro"/>
</dbReference>
<dbReference type="InterPro" id="IPR015168">
    <property type="entry name" value="SsuA/THI5"/>
</dbReference>
<name>A0A1G6C4C8_EUBOX</name>
<dbReference type="PANTHER" id="PTHR31528:SF3">
    <property type="entry name" value="THIAMINE BIOSYNTHESIS PROTEIN HI_0357-RELATED"/>
    <property type="match status" value="1"/>
</dbReference>
<accession>A0A1G6C4C8</accession>
<dbReference type="SUPFAM" id="SSF53850">
    <property type="entry name" value="Periplasmic binding protein-like II"/>
    <property type="match status" value="1"/>
</dbReference>
<dbReference type="Pfam" id="PF09084">
    <property type="entry name" value="NMT1"/>
    <property type="match status" value="1"/>
</dbReference>
<organism evidence="3 4">
    <name type="scientific">Eubacterium oxidoreducens</name>
    <dbReference type="NCBI Taxonomy" id="1732"/>
    <lineage>
        <taxon>Bacteria</taxon>
        <taxon>Bacillati</taxon>
        <taxon>Bacillota</taxon>
        <taxon>Clostridia</taxon>
        <taxon>Eubacteriales</taxon>
        <taxon>Eubacteriaceae</taxon>
        <taxon>Eubacterium</taxon>
    </lineage>
</organism>
<dbReference type="AlphaFoldDB" id="A0A1G6C4C8"/>
<evidence type="ECO:0000313" key="4">
    <source>
        <dbReference type="Proteomes" id="UP000199228"/>
    </source>
</evidence>
<evidence type="ECO:0000259" key="2">
    <source>
        <dbReference type="Pfam" id="PF09084"/>
    </source>
</evidence>
<protein>
    <submittedName>
        <fullName evidence="3">ABC-type nitrate/sulfonate/bicarbonate transport system, substrate-binding protein</fullName>
    </submittedName>
</protein>
<feature type="signal peptide" evidence="1">
    <location>
        <begin position="1"/>
        <end position="19"/>
    </location>
</feature>
<dbReference type="EMBL" id="FMXR01000015">
    <property type="protein sequence ID" value="SDB27697.1"/>
    <property type="molecule type" value="Genomic_DNA"/>
</dbReference>
<keyword evidence="1" id="KW-0732">Signal</keyword>
<proteinExistence type="predicted"/>
<dbReference type="PANTHER" id="PTHR31528">
    <property type="entry name" value="4-AMINO-5-HYDROXYMETHYL-2-METHYLPYRIMIDINE PHOSPHATE SYNTHASE THI11-RELATED"/>
    <property type="match status" value="1"/>
</dbReference>
<dbReference type="STRING" id="1732.SAMN02910417_02067"/>
<dbReference type="Gene3D" id="3.40.190.10">
    <property type="entry name" value="Periplasmic binding protein-like II"/>
    <property type="match status" value="2"/>
</dbReference>